<keyword evidence="2 5" id="KW-0285">Flavoprotein</keyword>
<dbReference type="PATRIC" id="fig|1702214.3.peg.1430"/>
<dbReference type="PANTHER" id="PTHR43425">
    <property type="entry name" value="OXYGEN-INSENSITIVE NADPH NITROREDUCTASE"/>
    <property type="match status" value="1"/>
</dbReference>
<evidence type="ECO:0000259" key="6">
    <source>
        <dbReference type="Pfam" id="PF00881"/>
    </source>
</evidence>
<protein>
    <recommendedName>
        <fullName evidence="6">Nitroreductase domain-containing protein</fullName>
    </recommendedName>
</protein>
<evidence type="ECO:0000256" key="2">
    <source>
        <dbReference type="ARBA" id="ARBA00022630"/>
    </source>
</evidence>
<sequence>MDYKTHRSIRSFLPKEVAPALLESIVATGARASNTGNMQTYSVVISRTQEERAALAPLHFNQPMVLQAPLLLTICADFNRFSSWCTLRGAKPGYLNLMGLLAGTTDAMLFAQNMAVAAEESGLGICYLGTTLYSMEAMCQQLKLPRGVVPIVAMVMGYPAEEPQLTERITPSALIHYGSYQQYTPQQLEAIYQPIEELPANIQYVKENSKPSLAHVFTEVRYRPALYAELSGQIAETLRKQGFEI</sequence>
<dbReference type="EMBL" id="LIIK01000044">
    <property type="protein sequence ID" value="KQM08337.1"/>
    <property type="molecule type" value="Genomic_DNA"/>
</dbReference>
<dbReference type="InterPro" id="IPR000415">
    <property type="entry name" value="Nitroreductase-like"/>
</dbReference>
<organism evidence="7 8">
    <name type="scientific">Candidatus [Bacteroides] periocalifornicus</name>
    <dbReference type="NCBI Taxonomy" id="1702214"/>
    <lineage>
        <taxon>Bacteria</taxon>
        <taxon>Pseudomonadati</taxon>
        <taxon>Bacteroidota</taxon>
    </lineage>
</organism>
<evidence type="ECO:0000256" key="1">
    <source>
        <dbReference type="ARBA" id="ARBA00008366"/>
    </source>
</evidence>
<keyword evidence="5" id="KW-0521">NADP</keyword>
<evidence type="ECO:0000313" key="8">
    <source>
        <dbReference type="Proteomes" id="UP000054172"/>
    </source>
</evidence>
<dbReference type="Gene3D" id="3.40.109.10">
    <property type="entry name" value="NADH Oxidase"/>
    <property type="match status" value="1"/>
</dbReference>
<evidence type="ECO:0000313" key="7">
    <source>
        <dbReference type="EMBL" id="KQM08337.1"/>
    </source>
</evidence>
<name>A0A0Q4B7V9_9BACT</name>
<comment type="similarity">
    <text evidence="1 5">Belongs to the flavin oxidoreductase frp family.</text>
</comment>
<dbReference type="InterPro" id="IPR029479">
    <property type="entry name" value="Nitroreductase"/>
</dbReference>
<dbReference type="PANTHER" id="PTHR43425:SF2">
    <property type="entry name" value="OXYGEN-INSENSITIVE NADPH NITROREDUCTASE"/>
    <property type="match status" value="1"/>
</dbReference>
<dbReference type="Pfam" id="PF00881">
    <property type="entry name" value="Nitroreductase"/>
    <property type="match status" value="1"/>
</dbReference>
<evidence type="ECO:0000256" key="3">
    <source>
        <dbReference type="ARBA" id="ARBA00022643"/>
    </source>
</evidence>
<keyword evidence="8" id="KW-1185">Reference proteome</keyword>
<dbReference type="Proteomes" id="UP000054172">
    <property type="component" value="Unassembled WGS sequence"/>
</dbReference>
<accession>A0A0Q4B7V9</accession>
<proteinExistence type="inferred from homology"/>
<dbReference type="GO" id="GO:0016491">
    <property type="term" value="F:oxidoreductase activity"/>
    <property type="evidence" value="ECO:0007669"/>
    <property type="project" value="UniProtKB-UniRule"/>
</dbReference>
<keyword evidence="3 5" id="KW-0288">FMN</keyword>
<gene>
    <name evidence="7" type="ORF">AL399_07865</name>
</gene>
<dbReference type="PIRSF" id="PIRSF005426">
    <property type="entry name" value="Frp"/>
    <property type="match status" value="1"/>
</dbReference>
<comment type="caution">
    <text evidence="7">The sequence shown here is derived from an EMBL/GenBank/DDBJ whole genome shotgun (WGS) entry which is preliminary data.</text>
</comment>
<dbReference type="SUPFAM" id="SSF55469">
    <property type="entry name" value="FMN-dependent nitroreductase-like"/>
    <property type="match status" value="1"/>
</dbReference>
<evidence type="ECO:0000256" key="4">
    <source>
        <dbReference type="ARBA" id="ARBA00023002"/>
    </source>
</evidence>
<feature type="domain" description="Nitroreductase" evidence="6">
    <location>
        <begin position="4"/>
        <end position="158"/>
    </location>
</feature>
<dbReference type="InterPro" id="IPR016446">
    <property type="entry name" value="Flavin_OxRdtase_Frp"/>
</dbReference>
<reference evidence="7" key="1">
    <citation type="submission" date="2015-08" db="EMBL/GenBank/DDBJ databases">
        <title>Candidatus Bacteriodes Periocalifornicus.</title>
        <authorList>
            <person name="McLean J.S."/>
            <person name="Kelley S."/>
        </authorList>
    </citation>
    <scope>NUCLEOTIDE SEQUENCE [LARGE SCALE GENOMIC DNA]</scope>
    <source>
        <strain evidence="7">12B</strain>
    </source>
</reference>
<dbReference type="STRING" id="1702214.AL399_07865"/>
<evidence type="ECO:0000256" key="5">
    <source>
        <dbReference type="PIRNR" id="PIRNR005426"/>
    </source>
</evidence>
<dbReference type="AlphaFoldDB" id="A0A0Q4B7V9"/>
<keyword evidence="4 5" id="KW-0560">Oxidoreductase</keyword>